<accession>A0A9P3Q0T8</accession>
<gene>
    <name evidence="1" type="ORF">LshimejAT787_1901260</name>
</gene>
<dbReference type="OrthoDB" id="3145912at2759"/>
<protein>
    <submittedName>
        <fullName evidence="1">Uncharacterized protein</fullName>
    </submittedName>
</protein>
<proteinExistence type="predicted"/>
<evidence type="ECO:0000313" key="2">
    <source>
        <dbReference type="Proteomes" id="UP001063166"/>
    </source>
</evidence>
<name>A0A9P3Q0T8_LYOSH</name>
<sequence length="302" mass="34150">MLQPDAAAKQLGPIVPDGFPDELQRLIFETAARADRKTARQLVLVARHVRKWIEPILYECIIIRTQRDATLLFEAIGKKPHGFLAANVKSLAIGDSVTFQQSKAILAACSQNIVDFAVWADARNPTIFLPFIRSHSVRRLSLKSQPRSELTFPPSLLSSLTHLMVLDGPYSWFQMREAARHTGCAHTGDPPYCVASSLFKSLTHFGVCSQNWGSTQSILKVAQNLRYFAVVVPPRFKPAAKIAERIREIGDRRVVLVEHDHTIENWEADVRGGSGVWEHAERLVRDGYFAEYGEIRIRRKWK</sequence>
<comment type="caution">
    <text evidence="1">The sequence shown here is derived from an EMBL/GenBank/DDBJ whole genome shotgun (WGS) entry which is preliminary data.</text>
</comment>
<dbReference type="AlphaFoldDB" id="A0A9P3Q0T8"/>
<dbReference type="Proteomes" id="UP001063166">
    <property type="component" value="Unassembled WGS sequence"/>
</dbReference>
<keyword evidence="2" id="KW-1185">Reference proteome</keyword>
<organism evidence="1 2">
    <name type="scientific">Lyophyllum shimeji</name>
    <name type="common">Hon-shimeji</name>
    <name type="synonym">Tricholoma shimeji</name>
    <dbReference type="NCBI Taxonomy" id="47721"/>
    <lineage>
        <taxon>Eukaryota</taxon>
        <taxon>Fungi</taxon>
        <taxon>Dikarya</taxon>
        <taxon>Basidiomycota</taxon>
        <taxon>Agaricomycotina</taxon>
        <taxon>Agaricomycetes</taxon>
        <taxon>Agaricomycetidae</taxon>
        <taxon>Agaricales</taxon>
        <taxon>Tricholomatineae</taxon>
        <taxon>Lyophyllaceae</taxon>
        <taxon>Lyophyllum</taxon>
    </lineage>
</organism>
<dbReference type="EMBL" id="BRPK01000019">
    <property type="protein sequence ID" value="GLB45048.1"/>
    <property type="molecule type" value="Genomic_DNA"/>
</dbReference>
<evidence type="ECO:0000313" key="1">
    <source>
        <dbReference type="EMBL" id="GLB45048.1"/>
    </source>
</evidence>
<reference evidence="1" key="1">
    <citation type="submission" date="2022-07" db="EMBL/GenBank/DDBJ databases">
        <title>The genome of Lyophyllum shimeji provides insight into the initial evolution of ectomycorrhizal fungal genome.</title>
        <authorList>
            <person name="Kobayashi Y."/>
            <person name="Shibata T."/>
            <person name="Hirakawa H."/>
            <person name="Shigenobu S."/>
            <person name="Nishiyama T."/>
            <person name="Yamada A."/>
            <person name="Hasebe M."/>
            <person name="Kawaguchi M."/>
        </authorList>
    </citation>
    <scope>NUCLEOTIDE SEQUENCE</scope>
    <source>
        <strain evidence="1">AT787</strain>
    </source>
</reference>